<evidence type="ECO:0000256" key="1">
    <source>
        <dbReference type="ARBA" id="ARBA00009199"/>
    </source>
</evidence>
<organism evidence="3 4">
    <name type="scientific">Paracoccus nototheniae</name>
    <dbReference type="NCBI Taxonomy" id="2489002"/>
    <lineage>
        <taxon>Bacteria</taxon>
        <taxon>Pseudomonadati</taxon>
        <taxon>Pseudomonadota</taxon>
        <taxon>Alphaproteobacteria</taxon>
        <taxon>Rhodobacterales</taxon>
        <taxon>Paracoccaceae</taxon>
        <taxon>Paracoccus</taxon>
    </lineage>
</organism>
<keyword evidence="4" id="KW-1185">Reference proteome</keyword>
<dbReference type="SUPFAM" id="SSF75304">
    <property type="entry name" value="Amidase signature (AS) enzymes"/>
    <property type="match status" value="1"/>
</dbReference>
<dbReference type="RefSeq" id="WP_131573136.1">
    <property type="nucleotide sequence ID" value="NZ_CBCSAJ010000006.1"/>
</dbReference>
<comment type="caution">
    <text evidence="3">The sequence shown here is derived from an EMBL/GenBank/DDBJ whole genome shotgun (WGS) entry which is preliminary data.</text>
</comment>
<protein>
    <submittedName>
        <fullName evidence="3">Amidase</fullName>
    </submittedName>
</protein>
<dbReference type="Proteomes" id="UP001597302">
    <property type="component" value="Unassembled WGS sequence"/>
</dbReference>
<sequence>MNQEILESTASAAELIRLVRAKEISPSEVLGQTISRIERRNPSLNAIIHLDADAARERSRSVEARLLAGDGTVRLGGVPTVTTELFSSYPGWPNSLGGIPSVKHAKGASRSLYPRRMEASGAVLLGYTNSSPLGFTSVCDNRLFGPTANPFDLARNSGGAAGGSAAAVADGLVPIAGALDGGGWIRISAAWCGVFGYQSSHGRVARVTRPSAFEVSPFAYDGAISRTVEDAALALNALVGYEPDDPFSVPSDVDWTHALINPVRGCRIGFAPHLGGFPVAPEIVEVLTASVAAFETQGAHVVPFKIQFPHSAEEISAAWRRMVSMRMAGAFNGLKKRGIDLCNDFRDEIPEEVWVSIDQAQSLGSAGMQRDQQIRTTVYDGINRALAEVDVIACPATGALPVMNGVAGDTSAPSAIDGVAVDPVVGWCLGFLTNLSGHPSASLPAGFANGLPVGLQLIGQRHGDFELLSLCAAFEAARPWAASYDRCAARVLAPA</sequence>
<dbReference type="PANTHER" id="PTHR11895">
    <property type="entry name" value="TRANSAMIDASE"/>
    <property type="match status" value="1"/>
</dbReference>
<reference evidence="4" key="1">
    <citation type="journal article" date="2019" name="Int. J. Syst. Evol. Microbiol.">
        <title>The Global Catalogue of Microorganisms (GCM) 10K type strain sequencing project: providing services to taxonomists for standard genome sequencing and annotation.</title>
        <authorList>
            <consortium name="The Broad Institute Genomics Platform"/>
            <consortium name="The Broad Institute Genome Sequencing Center for Infectious Disease"/>
            <person name="Wu L."/>
            <person name="Ma J."/>
        </authorList>
    </citation>
    <scope>NUCLEOTIDE SEQUENCE [LARGE SCALE GENOMIC DNA]</scope>
    <source>
        <strain evidence="4">CCM 8875</strain>
    </source>
</reference>
<dbReference type="Pfam" id="PF01425">
    <property type="entry name" value="Amidase"/>
    <property type="match status" value="1"/>
</dbReference>
<comment type="similarity">
    <text evidence="1">Belongs to the amidase family.</text>
</comment>
<dbReference type="Gene3D" id="3.90.1300.10">
    <property type="entry name" value="Amidase signature (AS) domain"/>
    <property type="match status" value="1"/>
</dbReference>
<accession>A0ABW4DR21</accession>
<dbReference type="InterPro" id="IPR023631">
    <property type="entry name" value="Amidase_dom"/>
</dbReference>
<evidence type="ECO:0000313" key="3">
    <source>
        <dbReference type="EMBL" id="MFD1480157.1"/>
    </source>
</evidence>
<dbReference type="EMBL" id="JBHTOQ010000003">
    <property type="protein sequence ID" value="MFD1480157.1"/>
    <property type="molecule type" value="Genomic_DNA"/>
</dbReference>
<feature type="domain" description="Amidase" evidence="2">
    <location>
        <begin position="28"/>
        <end position="468"/>
    </location>
</feature>
<name>A0ABW4DR21_9RHOB</name>
<dbReference type="InterPro" id="IPR036928">
    <property type="entry name" value="AS_sf"/>
</dbReference>
<evidence type="ECO:0000313" key="4">
    <source>
        <dbReference type="Proteomes" id="UP001597302"/>
    </source>
</evidence>
<proteinExistence type="inferred from homology"/>
<gene>
    <name evidence="3" type="ORF">ACFQ5P_02490</name>
</gene>
<evidence type="ECO:0000259" key="2">
    <source>
        <dbReference type="Pfam" id="PF01425"/>
    </source>
</evidence>
<dbReference type="PANTHER" id="PTHR11895:SF7">
    <property type="entry name" value="GLUTAMYL-TRNA(GLN) AMIDOTRANSFERASE SUBUNIT A, MITOCHONDRIAL"/>
    <property type="match status" value="1"/>
</dbReference>
<dbReference type="InterPro" id="IPR000120">
    <property type="entry name" value="Amidase"/>
</dbReference>